<dbReference type="AlphaFoldDB" id="A0ABC8JYG1"/>
<comment type="caution">
    <text evidence="1">The sequence shown here is derived from an EMBL/GenBank/DDBJ whole genome shotgun (WGS) entry which is preliminary data.</text>
</comment>
<accession>A0ABC8JYG1</accession>
<gene>
    <name evidence="1" type="ORF">ERUC_LOCUS14700</name>
</gene>
<dbReference type="EMBL" id="CAKOAT010138487">
    <property type="protein sequence ID" value="CAH8337818.1"/>
    <property type="molecule type" value="Genomic_DNA"/>
</dbReference>
<reference evidence="1 2" key="1">
    <citation type="submission" date="2022-03" db="EMBL/GenBank/DDBJ databases">
        <authorList>
            <person name="Macdonald S."/>
            <person name="Ahmed S."/>
            <person name="Newling K."/>
        </authorList>
    </citation>
    <scope>NUCLEOTIDE SEQUENCE [LARGE SCALE GENOMIC DNA]</scope>
</reference>
<evidence type="ECO:0000313" key="2">
    <source>
        <dbReference type="Proteomes" id="UP001642260"/>
    </source>
</evidence>
<sequence>MANVLAVPLPPCSVPGRPGMSDVAIMMPATVNVNRLATHKPNLKVGSVYSLIGSIDVYVMLSLFNLQAISFHNKLEGFLGEPRFVFATSINPDCRRLISNDAGIIQASSFLRAYAKLEPLTIAMLNEFIITVRPHVT</sequence>
<name>A0ABC8JYG1_ERUVS</name>
<protein>
    <submittedName>
        <fullName evidence="1">Uncharacterized protein</fullName>
    </submittedName>
</protein>
<organism evidence="1 2">
    <name type="scientific">Eruca vesicaria subsp. sativa</name>
    <name type="common">Garden rocket</name>
    <name type="synonym">Eruca sativa</name>
    <dbReference type="NCBI Taxonomy" id="29727"/>
    <lineage>
        <taxon>Eukaryota</taxon>
        <taxon>Viridiplantae</taxon>
        <taxon>Streptophyta</taxon>
        <taxon>Embryophyta</taxon>
        <taxon>Tracheophyta</taxon>
        <taxon>Spermatophyta</taxon>
        <taxon>Magnoliopsida</taxon>
        <taxon>eudicotyledons</taxon>
        <taxon>Gunneridae</taxon>
        <taxon>Pentapetalae</taxon>
        <taxon>rosids</taxon>
        <taxon>malvids</taxon>
        <taxon>Brassicales</taxon>
        <taxon>Brassicaceae</taxon>
        <taxon>Brassiceae</taxon>
        <taxon>Eruca</taxon>
    </lineage>
</organism>
<keyword evidence="2" id="KW-1185">Reference proteome</keyword>
<evidence type="ECO:0000313" key="1">
    <source>
        <dbReference type="EMBL" id="CAH8337818.1"/>
    </source>
</evidence>
<proteinExistence type="predicted"/>
<dbReference type="Proteomes" id="UP001642260">
    <property type="component" value="Unassembled WGS sequence"/>
</dbReference>